<reference evidence="5 7" key="1">
    <citation type="submission" date="2020-05" db="EMBL/GenBank/DDBJ databases">
        <title>Characterization of novel class B3 metallo-beta-lactamase from novel Pseudomonas species.</title>
        <authorList>
            <person name="Yamada K."/>
            <person name="Aoki K."/>
            <person name="Ishii Y."/>
        </authorList>
    </citation>
    <scope>NUCLEOTIDE SEQUENCE [LARGE SCALE GENOMIC DNA]</scope>
    <source>
        <strain evidence="5 7">TUM18999</strain>
        <strain evidence="6 8">TUM20286</strain>
    </source>
</reference>
<organism evidence="5 7">
    <name type="scientific">Pseudomonas tohonis</name>
    <dbReference type="NCBI Taxonomy" id="2725477"/>
    <lineage>
        <taxon>Bacteria</taxon>
        <taxon>Pseudomonadati</taxon>
        <taxon>Pseudomonadota</taxon>
        <taxon>Gammaproteobacteria</taxon>
        <taxon>Pseudomonadales</taxon>
        <taxon>Pseudomonadaceae</taxon>
        <taxon>Pseudomonas</taxon>
    </lineage>
</organism>
<dbReference type="SMART" id="SM00342">
    <property type="entry name" value="HTH_ARAC"/>
    <property type="match status" value="1"/>
</dbReference>
<dbReference type="KEGG" id="ptw:TUM18999_27670"/>
<evidence type="ECO:0000313" key="8">
    <source>
        <dbReference type="Proteomes" id="UP001054892"/>
    </source>
</evidence>
<dbReference type="Gene3D" id="3.40.50.880">
    <property type="match status" value="1"/>
</dbReference>
<evidence type="ECO:0000313" key="5">
    <source>
        <dbReference type="EMBL" id="BCG24576.1"/>
    </source>
</evidence>
<gene>
    <name evidence="5" type="ORF">TUM18999_27670</name>
    <name evidence="6" type="ORF">TUM20286_18170</name>
</gene>
<dbReference type="PANTHER" id="PTHR43280:SF28">
    <property type="entry name" value="HTH-TYPE TRANSCRIPTIONAL ACTIVATOR RHAS"/>
    <property type="match status" value="1"/>
</dbReference>
<evidence type="ECO:0000313" key="6">
    <source>
        <dbReference type="EMBL" id="GJN52065.1"/>
    </source>
</evidence>
<evidence type="ECO:0000256" key="3">
    <source>
        <dbReference type="ARBA" id="ARBA00023163"/>
    </source>
</evidence>
<keyword evidence="8" id="KW-1185">Reference proteome</keyword>
<dbReference type="SUPFAM" id="SSF52317">
    <property type="entry name" value="Class I glutamine amidotransferase-like"/>
    <property type="match status" value="1"/>
</dbReference>
<keyword evidence="1" id="KW-0805">Transcription regulation</keyword>
<keyword evidence="3" id="KW-0804">Transcription</keyword>
<dbReference type="GO" id="GO:0043565">
    <property type="term" value="F:sequence-specific DNA binding"/>
    <property type="evidence" value="ECO:0007669"/>
    <property type="project" value="InterPro"/>
</dbReference>
<sequence length="342" mass="38477">MATPTRIGVKRRSFHADNANMPVAAIYLYDQCYASSVSGFADVMQVANAHLAAQGSAEQYSWSFISAARQVTASNGLPLKSRRAEADERFDIVYIPACHYPGYHGFRALLDRQRPQWLVRQWEMGAELIATCTGTFLLADTGLLDGRVATTTWWLEEQFRSWFPAVDLQMAPILTQADRLFCAGALSSYHLQSIQTVERHSGAALAARCAKSLLIDVSQTLQTPFLPLLAHRSHEDALVRQAQDHLERHLAEPIRLADLARRLAVSERTLIRRFQQAVETTPLAYLQNLRIEAARALLETGNQRVEDIAQAVGYQDGSSFVRLFRERIGLTPAAYRRKFRFD</sequence>
<dbReference type="Pfam" id="PF12833">
    <property type="entry name" value="HTH_18"/>
    <property type="match status" value="1"/>
</dbReference>
<dbReference type="GO" id="GO:0003700">
    <property type="term" value="F:DNA-binding transcription factor activity"/>
    <property type="evidence" value="ECO:0007669"/>
    <property type="project" value="InterPro"/>
</dbReference>
<dbReference type="InterPro" id="IPR009057">
    <property type="entry name" value="Homeodomain-like_sf"/>
</dbReference>
<evidence type="ECO:0000256" key="2">
    <source>
        <dbReference type="ARBA" id="ARBA00023125"/>
    </source>
</evidence>
<protein>
    <submittedName>
        <fullName evidence="5">Transcriptional regulator</fullName>
    </submittedName>
</protein>
<dbReference type="SUPFAM" id="SSF46689">
    <property type="entry name" value="Homeodomain-like"/>
    <property type="match status" value="2"/>
</dbReference>
<dbReference type="PROSITE" id="PS00041">
    <property type="entry name" value="HTH_ARAC_FAMILY_1"/>
    <property type="match status" value="1"/>
</dbReference>
<dbReference type="InterPro" id="IPR029062">
    <property type="entry name" value="Class_I_gatase-like"/>
</dbReference>
<accession>A0A6J4E5Q4</accession>
<dbReference type="EMBL" id="AP023189">
    <property type="protein sequence ID" value="BCG24576.1"/>
    <property type="molecule type" value="Genomic_DNA"/>
</dbReference>
<dbReference type="InterPro" id="IPR018062">
    <property type="entry name" value="HTH_AraC-typ_CS"/>
</dbReference>
<evidence type="ECO:0000259" key="4">
    <source>
        <dbReference type="PROSITE" id="PS01124"/>
    </source>
</evidence>
<dbReference type="AlphaFoldDB" id="A0A6J4E5Q4"/>
<dbReference type="Proteomes" id="UP001054892">
    <property type="component" value="Unassembled WGS sequence"/>
</dbReference>
<evidence type="ECO:0000313" key="7">
    <source>
        <dbReference type="Proteomes" id="UP000509383"/>
    </source>
</evidence>
<dbReference type="GO" id="GO:0009893">
    <property type="term" value="P:positive regulation of metabolic process"/>
    <property type="evidence" value="ECO:0007669"/>
    <property type="project" value="UniProtKB-ARBA"/>
</dbReference>
<proteinExistence type="predicted"/>
<dbReference type="InterPro" id="IPR018060">
    <property type="entry name" value="HTH_AraC"/>
</dbReference>
<dbReference type="EMBL" id="BQKM01000003">
    <property type="protein sequence ID" value="GJN52065.1"/>
    <property type="molecule type" value="Genomic_DNA"/>
</dbReference>
<keyword evidence="2" id="KW-0238">DNA-binding</keyword>
<dbReference type="Gene3D" id="1.10.10.60">
    <property type="entry name" value="Homeodomain-like"/>
    <property type="match status" value="1"/>
</dbReference>
<name>A0A6J4E5Q4_9PSED</name>
<dbReference type="PANTHER" id="PTHR43280">
    <property type="entry name" value="ARAC-FAMILY TRANSCRIPTIONAL REGULATOR"/>
    <property type="match status" value="1"/>
</dbReference>
<dbReference type="Proteomes" id="UP000509383">
    <property type="component" value="Chromosome"/>
</dbReference>
<dbReference type="InterPro" id="IPR020449">
    <property type="entry name" value="Tscrpt_reg_AraC-type_HTH"/>
</dbReference>
<dbReference type="PROSITE" id="PS01124">
    <property type="entry name" value="HTH_ARAC_FAMILY_2"/>
    <property type="match status" value="1"/>
</dbReference>
<dbReference type="PRINTS" id="PR00032">
    <property type="entry name" value="HTHARAC"/>
</dbReference>
<evidence type="ECO:0000256" key="1">
    <source>
        <dbReference type="ARBA" id="ARBA00023015"/>
    </source>
</evidence>
<feature type="domain" description="HTH araC/xylS-type" evidence="4">
    <location>
        <begin position="240"/>
        <end position="338"/>
    </location>
</feature>